<evidence type="ECO:0000256" key="1">
    <source>
        <dbReference type="ARBA" id="ARBA00001933"/>
    </source>
</evidence>
<proteinExistence type="inferred from homology"/>
<comment type="catalytic activity">
    <reaction evidence="8">
        <text>(sulfur carrier)-H + L-cysteine = (sulfur carrier)-SH + L-alanine</text>
        <dbReference type="Rhea" id="RHEA:43892"/>
        <dbReference type="Rhea" id="RHEA-COMP:14737"/>
        <dbReference type="Rhea" id="RHEA-COMP:14739"/>
        <dbReference type="ChEBI" id="CHEBI:29917"/>
        <dbReference type="ChEBI" id="CHEBI:35235"/>
        <dbReference type="ChEBI" id="CHEBI:57972"/>
        <dbReference type="ChEBI" id="CHEBI:64428"/>
        <dbReference type="EC" id="2.8.1.7"/>
    </reaction>
</comment>
<dbReference type="InterPro" id="IPR016454">
    <property type="entry name" value="Cysteine_dSase"/>
</dbReference>
<evidence type="ECO:0000256" key="3">
    <source>
        <dbReference type="ARBA" id="ARBA00010447"/>
    </source>
</evidence>
<comment type="function">
    <text evidence="2">Catalyzes the removal of elemental sulfur and selenium atoms from L-cysteine, L-cystine, L-selenocysteine, and L-selenocystine to produce L-alanine.</text>
</comment>
<comment type="cofactor">
    <cofactor evidence="1 9">
        <name>pyridoxal 5'-phosphate</name>
        <dbReference type="ChEBI" id="CHEBI:597326"/>
    </cofactor>
</comment>
<dbReference type="Gene3D" id="3.90.1150.10">
    <property type="entry name" value="Aspartate Aminotransferase, domain 1"/>
    <property type="match status" value="1"/>
</dbReference>
<dbReference type="CDD" id="cd06453">
    <property type="entry name" value="SufS_like"/>
    <property type="match status" value="1"/>
</dbReference>
<dbReference type="GO" id="GO:0016829">
    <property type="term" value="F:lyase activity"/>
    <property type="evidence" value="ECO:0007669"/>
    <property type="project" value="UniProtKB-KW"/>
</dbReference>
<feature type="domain" description="Aminotransferase class V" evidence="10">
    <location>
        <begin position="18"/>
        <end position="380"/>
    </location>
</feature>
<sequence length="406" mass="43747">MHNWQADFPFHQHHPQLVYLDSAATCQQPQVVLDAMQDYVIHQHANAHRGAHGRARAATQAYEDARTRVAAFIGADASNLAFTASTTAALNQLTTAAIDWQAGDEIVISASEHHANILPWQRLAERLALTLRVIPVSSGTGQLIEPEQYLGPRTRVLAITMASNVTGVVNDLASLCKAARAKGIRTFIDAAQAAAHVPINVAELGCDALAFSAHKVYGPTGIAALYMRPELWQTMPPQNLGGGIVETVTFTSSELISSIQKFEAGTPNVSAAVGFSAALDWLQQTQQAGAGRYLRNLQQKLIAALQQRPQLELLPSDPNGTPIVSFYSQAFHCHDLALLLAEQDIAVRAGHHCAQPLLQHWQIPGVVRLSLGLTVTEQQLTQTLVALDKAMALLAETGPLTESDEA</sequence>
<protein>
    <recommendedName>
        <fullName evidence="5">Probable cysteine desulfurase</fullName>
        <ecNumber evidence="4">2.8.1.7</ecNumber>
    </recommendedName>
</protein>
<dbReference type="RefSeq" id="WP_086434738.1">
    <property type="nucleotide sequence ID" value="NZ_FXWH01000001.1"/>
</dbReference>
<keyword evidence="11" id="KW-0456">Lyase</keyword>
<evidence type="ECO:0000313" key="11">
    <source>
        <dbReference type="EMBL" id="SMQ68763.1"/>
    </source>
</evidence>
<gene>
    <name evidence="11" type="ORF">SAMN06297229_1709</name>
</gene>
<dbReference type="EC" id="2.8.1.7" evidence="4"/>
<name>A0A1Y6F8P4_9GAMM</name>
<dbReference type="Pfam" id="PF00266">
    <property type="entry name" value="Aminotran_5"/>
    <property type="match status" value="1"/>
</dbReference>
<evidence type="ECO:0000256" key="6">
    <source>
        <dbReference type="ARBA" id="ARBA00022679"/>
    </source>
</evidence>
<dbReference type="GO" id="GO:0030170">
    <property type="term" value="F:pyridoxal phosphate binding"/>
    <property type="evidence" value="ECO:0007669"/>
    <property type="project" value="InterPro"/>
</dbReference>
<dbReference type="Gene3D" id="3.40.640.10">
    <property type="entry name" value="Type I PLP-dependent aspartate aminotransferase-like (Major domain)"/>
    <property type="match status" value="1"/>
</dbReference>
<dbReference type="PIRSF" id="PIRSF005572">
    <property type="entry name" value="NifS"/>
    <property type="match status" value="1"/>
</dbReference>
<dbReference type="InterPro" id="IPR010970">
    <property type="entry name" value="Cys_dSase_SufS"/>
</dbReference>
<evidence type="ECO:0000256" key="2">
    <source>
        <dbReference type="ARBA" id="ARBA00002824"/>
    </source>
</evidence>
<dbReference type="SUPFAM" id="SSF53383">
    <property type="entry name" value="PLP-dependent transferases"/>
    <property type="match status" value="1"/>
</dbReference>
<dbReference type="Proteomes" id="UP000194450">
    <property type="component" value="Unassembled WGS sequence"/>
</dbReference>
<dbReference type="GO" id="GO:0006534">
    <property type="term" value="P:cysteine metabolic process"/>
    <property type="evidence" value="ECO:0007669"/>
    <property type="project" value="InterPro"/>
</dbReference>
<dbReference type="OrthoDB" id="9808002at2"/>
<dbReference type="PANTHER" id="PTHR43586">
    <property type="entry name" value="CYSTEINE DESULFURASE"/>
    <property type="match status" value="1"/>
</dbReference>
<dbReference type="GO" id="GO:0031071">
    <property type="term" value="F:cysteine desulfurase activity"/>
    <property type="evidence" value="ECO:0007669"/>
    <property type="project" value="UniProtKB-EC"/>
</dbReference>
<accession>A0A1Y6F8P4</accession>
<comment type="similarity">
    <text evidence="3">Belongs to the class-V pyridoxal-phosphate-dependent aminotransferase family. Csd subfamily.</text>
</comment>
<evidence type="ECO:0000256" key="9">
    <source>
        <dbReference type="RuleBase" id="RU004504"/>
    </source>
</evidence>
<dbReference type="InterPro" id="IPR015422">
    <property type="entry name" value="PyrdxlP-dep_Trfase_small"/>
</dbReference>
<evidence type="ECO:0000256" key="4">
    <source>
        <dbReference type="ARBA" id="ARBA00012239"/>
    </source>
</evidence>
<keyword evidence="7" id="KW-0663">Pyridoxal phosphate</keyword>
<dbReference type="PROSITE" id="PS00595">
    <property type="entry name" value="AA_TRANSFER_CLASS_5"/>
    <property type="match status" value="1"/>
</dbReference>
<dbReference type="PANTHER" id="PTHR43586:SF8">
    <property type="entry name" value="CYSTEINE DESULFURASE 1, CHLOROPLASTIC"/>
    <property type="match status" value="1"/>
</dbReference>
<evidence type="ECO:0000256" key="8">
    <source>
        <dbReference type="ARBA" id="ARBA00050776"/>
    </source>
</evidence>
<dbReference type="InterPro" id="IPR020578">
    <property type="entry name" value="Aminotrans_V_PyrdxlP_BS"/>
</dbReference>
<keyword evidence="6" id="KW-0808">Transferase</keyword>
<evidence type="ECO:0000256" key="7">
    <source>
        <dbReference type="ARBA" id="ARBA00022898"/>
    </source>
</evidence>
<dbReference type="AlphaFoldDB" id="A0A1Y6F8P4"/>
<dbReference type="EMBL" id="FXWH01000001">
    <property type="protein sequence ID" value="SMQ68763.1"/>
    <property type="molecule type" value="Genomic_DNA"/>
</dbReference>
<dbReference type="InterPro" id="IPR015421">
    <property type="entry name" value="PyrdxlP-dep_Trfase_major"/>
</dbReference>
<dbReference type="InterPro" id="IPR000192">
    <property type="entry name" value="Aminotrans_V_dom"/>
</dbReference>
<evidence type="ECO:0000313" key="12">
    <source>
        <dbReference type="Proteomes" id="UP000194450"/>
    </source>
</evidence>
<dbReference type="InterPro" id="IPR015424">
    <property type="entry name" value="PyrdxlP-dep_Trfase"/>
</dbReference>
<organism evidence="11 12">
    <name type="scientific">Pseudidiomarina planktonica</name>
    <dbReference type="NCBI Taxonomy" id="1323738"/>
    <lineage>
        <taxon>Bacteria</taxon>
        <taxon>Pseudomonadati</taxon>
        <taxon>Pseudomonadota</taxon>
        <taxon>Gammaproteobacteria</taxon>
        <taxon>Alteromonadales</taxon>
        <taxon>Idiomarinaceae</taxon>
        <taxon>Pseudidiomarina</taxon>
    </lineage>
</organism>
<evidence type="ECO:0000259" key="10">
    <source>
        <dbReference type="Pfam" id="PF00266"/>
    </source>
</evidence>
<evidence type="ECO:0000256" key="5">
    <source>
        <dbReference type="ARBA" id="ARBA00021850"/>
    </source>
</evidence>
<keyword evidence="12" id="KW-1185">Reference proteome</keyword>
<reference evidence="12" key="1">
    <citation type="submission" date="2017-04" db="EMBL/GenBank/DDBJ databases">
        <authorList>
            <person name="Varghese N."/>
            <person name="Submissions S."/>
        </authorList>
    </citation>
    <scope>NUCLEOTIDE SEQUENCE [LARGE SCALE GENOMIC DNA]</scope>
</reference>